<evidence type="ECO:0000313" key="2">
    <source>
        <dbReference type="Proteomes" id="UP000700732"/>
    </source>
</evidence>
<evidence type="ECO:0000313" key="1">
    <source>
        <dbReference type="EMBL" id="MBC3792329.1"/>
    </source>
</evidence>
<reference evidence="1 2" key="1">
    <citation type="submission" date="2019-06" db="EMBL/GenBank/DDBJ databases">
        <title>Spirosoma utsteinense sp. nov. isolated from Antarctic ice-free soils.</title>
        <authorList>
            <person name="Tahon G."/>
        </authorList>
    </citation>
    <scope>NUCLEOTIDE SEQUENCE [LARGE SCALE GENOMIC DNA]</scope>
    <source>
        <strain evidence="1 2">LMG 31447</strain>
    </source>
</reference>
<name>A0ABR6W6X3_9BACT</name>
<keyword evidence="2" id="KW-1185">Reference proteome</keyword>
<gene>
    <name evidence="1" type="ORF">FH603_2840</name>
</gene>
<dbReference type="Proteomes" id="UP000700732">
    <property type="component" value="Unassembled WGS sequence"/>
</dbReference>
<evidence type="ECO:0008006" key="3">
    <source>
        <dbReference type="Google" id="ProtNLM"/>
    </source>
</evidence>
<organism evidence="1 2">
    <name type="scientific">Spirosoma utsteinense</name>
    <dbReference type="NCBI Taxonomy" id="2585773"/>
    <lineage>
        <taxon>Bacteria</taxon>
        <taxon>Pseudomonadati</taxon>
        <taxon>Bacteroidota</taxon>
        <taxon>Cytophagia</taxon>
        <taxon>Cytophagales</taxon>
        <taxon>Cytophagaceae</taxon>
        <taxon>Spirosoma</taxon>
    </lineage>
</organism>
<sequence>MMRTLLRFLLIPVLFGGLFSRCTEKIEPKPITYSQLLTGTEKKTWRIVSLQVFDEGQGSGAIPIAQSGVDPCIYDDLCTFYADDERKFEASEGASKCNAADPDIYLTDTWTLVNANASLEFYLPVLNGKFPWTIKNLTASVLTIEYYFADIDASYRFTLNAVATK</sequence>
<accession>A0ABR6W6X3</accession>
<proteinExistence type="predicted"/>
<comment type="caution">
    <text evidence="1">The sequence shown here is derived from an EMBL/GenBank/DDBJ whole genome shotgun (WGS) entry which is preliminary data.</text>
</comment>
<dbReference type="EMBL" id="VFIA01000015">
    <property type="protein sequence ID" value="MBC3792329.1"/>
    <property type="molecule type" value="Genomic_DNA"/>
</dbReference>
<protein>
    <recommendedName>
        <fullName evidence="3">Lipocalin-like domain-containing protein</fullName>
    </recommendedName>
</protein>
<dbReference type="RefSeq" id="WP_244968006.1">
    <property type="nucleotide sequence ID" value="NZ_VFIA01000015.1"/>
</dbReference>